<accession>A0ABQ8JWE0</accession>
<dbReference type="Proteomes" id="UP000887458">
    <property type="component" value="Unassembled WGS sequence"/>
</dbReference>
<reference evidence="2 3" key="2">
    <citation type="journal article" date="2022" name="Mol. Biol. Evol.">
        <title>Comparative Genomics Reveals Insights into the Divergent Evolution of Astigmatic Mites and Household Pest Adaptations.</title>
        <authorList>
            <person name="Xiong Q."/>
            <person name="Wan A.T."/>
            <person name="Liu X."/>
            <person name="Fung C.S."/>
            <person name="Xiao X."/>
            <person name="Malainual N."/>
            <person name="Hou J."/>
            <person name="Wang L."/>
            <person name="Wang M."/>
            <person name="Yang K.Y."/>
            <person name="Cui Y."/>
            <person name="Leung E.L."/>
            <person name="Nong W."/>
            <person name="Shin S.K."/>
            <person name="Au S.W."/>
            <person name="Jeong K.Y."/>
            <person name="Chew F.T."/>
            <person name="Hui J.H."/>
            <person name="Leung T.F."/>
            <person name="Tungtrongchitr A."/>
            <person name="Zhong N."/>
            <person name="Liu Z."/>
            <person name="Tsui S.K."/>
        </authorList>
    </citation>
    <scope>NUCLEOTIDE SEQUENCE [LARGE SCALE GENOMIC DNA]</scope>
    <source>
        <strain evidence="2">Derp</strain>
    </source>
</reference>
<proteinExistence type="predicted"/>
<dbReference type="EMBL" id="NJHN03000007">
    <property type="protein sequence ID" value="KAH9426936.1"/>
    <property type="molecule type" value="Genomic_DNA"/>
</dbReference>
<sequence length="118" mass="13440">MFPDPSPILVPKEKMKKETAKKKSSTINKGSGYYFKRTTTTTKTTTTKKPNIHKTNRLDKFDDIIDNVIEKLTQACAIVRKIADDFKMHTFLPILGANTARPIRGVYGITIDVRLFHK</sequence>
<evidence type="ECO:0000256" key="1">
    <source>
        <dbReference type="SAM" id="MobiDB-lite"/>
    </source>
</evidence>
<protein>
    <submittedName>
        <fullName evidence="2">Uncharacterized protein</fullName>
    </submittedName>
</protein>
<evidence type="ECO:0000313" key="3">
    <source>
        <dbReference type="Proteomes" id="UP000887458"/>
    </source>
</evidence>
<feature type="region of interest" description="Disordered" evidence="1">
    <location>
        <begin position="1"/>
        <end position="22"/>
    </location>
</feature>
<keyword evidence="3" id="KW-1185">Reference proteome</keyword>
<name>A0ABQ8JWE0_DERPT</name>
<evidence type="ECO:0000313" key="2">
    <source>
        <dbReference type="EMBL" id="KAH9426936.1"/>
    </source>
</evidence>
<comment type="caution">
    <text evidence="2">The sequence shown here is derived from an EMBL/GenBank/DDBJ whole genome shotgun (WGS) entry which is preliminary data.</text>
</comment>
<reference evidence="2 3" key="1">
    <citation type="journal article" date="2018" name="J. Allergy Clin. Immunol.">
        <title>High-quality assembly of Dermatophagoides pteronyssinus genome and transcriptome reveals a wide range of novel allergens.</title>
        <authorList>
            <person name="Liu X.Y."/>
            <person name="Yang K.Y."/>
            <person name="Wang M.Q."/>
            <person name="Kwok J.S."/>
            <person name="Zeng X."/>
            <person name="Yang Z."/>
            <person name="Xiao X.J."/>
            <person name="Lau C.P."/>
            <person name="Li Y."/>
            <person name="Huang Z.M."/>
            <person name="Ba J.G."/>
            <person name="Yim A.K."/>
            <person name="Ouyang C.Y."/>
            <person name="Ngai S.M."/>
            <person name="Chan T.F."/>
            <person name="Leung E.L."/>
            <person name="Liu L."/>
            <person name="Liu Z.G."/>
            <person name="Tsui S.K."/>
        </authorList>
    </citation>
    <scope>NUCLEOTIDE SEQUENCE [LARGE SCALE GENOMIC DNA]</scope>
    <source>
        <strain evidence="2">Derp</strain>
    </source>
</reference>
<gene>
    <name evidence="2" type="ORF">DERP_011605</name>
</gene>
<organism evidence="2 3">
    <name type="scientific">Dermatophagoides pteronyssinus</name>
    <name type="common">European house dust mite</name>
    <dbReference type="NCBI Taxonomy" id="6956"/>
    <lineage>
        <taxon>Eukaryota</taxon>
        <taxon>Metazoa</taxon>
        <taxon>Ecdysozoa</taxon>
        <taxon>Arthropoda</taxon>
        <taxon>Chelicerata</taxon>
        <taxon>Arachnida</taxon>
        <taxon>Acari</taxon>
        <taxon>Acariformes</taxon>
        <taxon>Sarcoptiformes</taxon>
        <taxon>Astigmata</taxon>
        <taxon>Psoroptidia</taxon>
        <taxon>Analgoidea</taxon>
        <taxon>Pyroglyphidae</taxon>
        <taxon>Dermatophagoidinae</taxon>
        <taxon>Dermatophagoides</taxon>
    </lineage>
</organism>